<sequence length="325" mass="36839">MAVHPKIEGLKVAIFVNDQQLKEYNDRPEESQSDASTSTTVERFIEAETGVNFEIRYKFSRPFPQDRSVSMVVTIDGQNIDEPLVRPRELFDKDGHVSAGSITNAGCDFFLQKYQFSPLDITESDGRPIPDAVKHKLEPVGKIQLKFHFLENAHKNPTIVHTSRSIRMLGQVNEKAIKGDALSHAVSFAEAEPTDALEFFDADYADNGHPFAIFIFYYRSLAALKDLHIIPRTPELLNFEDCDGITIRNSSIPDIARMFAHWKRRNEVQQRIKQERSESVTVVGDDEIRGDGENGDDDVQFVRAVKRQKHGRQLPGEGDEVVELE</sequence>
<dbReference type="Proteomes" id="UP000799753">
    <property type="component" value="Unassembled WGS sequence"/>
</dbReference>
<dbReference type="EMBL" id="MU006802">
    <property type="protein sequence ID" value="KAF2635880.1"/>
    <property type="molecule type" value="Genomic_DNA"/>
</dbReference>
<keyword evidence="3" id="KW-1185">Reference proteome</keyword>
<dbReference type="AlphaFoldDB" id="A0A6A6RKK6"/>
<dbReference type="InterPro" id="IPR057678">
    <property type="entry name" value="DUF7918"/>
</dbReference>
<protein>
    <recommendedName>
        <fullName evidence="1">DUF7918 domain-containing protein</fullName>
    </recommendedName>
</protein>
<gene>
    <name evidence="2" type="ORF">P280DRAFT_534484</name>
</gene>
<evidence type="ECO:0000313" key="3">
    <source>
        <dbReference type="Proteomes" id="UP000799753"/>
    </source>
</evidence>
<reference evidence="2" key="1">
    <citation type="journal article" date="2020" name="Stud. Mycol.">
        <title>101 Dothideomycetes genomes: a test case for predicting lifestyles and emergence of pathogens.</title>
        <authorList>
            <person name="Haridas S."/>
            <person name="Albert R."/>
            <person name="Binder M."/>
            <person name="Bloem J."/>
            <person name="Labutti K."/>
            <person name="Salamov A."/>
            <person name="Andreopoulos B."/>
            <person name="Baker S."/>
            <person name="Barry K."/>
            <person name="Bills G."/>
            <person name="Bluhm B."/>
            <person name="Cannon C."/>
            <person name="Castanera R."/>
            <person name="Culley D."/>
            <person name="Daum C."/>
            <person name="Ezra D."/>
            <person name="Gonzalez J."/>
            <person name="Henrissat B."/>
            <person name="Kuo A."/>
            <person name="Liang C."/>
            <person name="Lipzen A."/>
            <person name="Lutzoni F."/>
            <person name="Magnuson J."/>
            <person name="Mondo S."/>
            <person name="Nolan M."/>
            <person name="Ohm R."/>
            <person name="Pangilinan J."/>
            <person name="Park H.-J."/>
            <person name="Ramirez L."/>
            <person name="Alfaro M."/>
            <person name="Sun H."/>
            <person name="Tritt A."/>
            <person name="Yoshinaga Y."/>
            <person name="Zwiers L.-H."/>
            <person name="Turgeon B."/>
            <person name="Goodwin S."/>
            <person name="Spatafora J."/>
            <person name="Crous P."/>
            <person name="Grigoriev I."/>
        </authorList>
    </citation>
    <scope>NUCLEOTIDE SEQUENCE</scope>
    <source>
        <strain evidence="2">CBS 473.64</strain>
    </source>
</reference>
<evidence type="ECO:0000259" key="1">
    <source>
        <dbReference type="Pfam" id="PF25534"/>
    </source>
</evidence>
<feature type="domain" description="DUF7918" evidence="1">
    <location>
        <begin position="9"/>
        <end position="233"/>
    </location>
</feature>
<evidence type="ECO:0000313" key="2">
    <source>
        <dbReference type="EMBL" id="KAF2635880.1"/>
    </source>
</evidence>
<accession>A0A6A6RKK6</accession>
<name>A0A6A6RKK6_9PLEO</name>
<dbReference type="Pfam" id="PF25534">
    <property type="entry name" value="DUF7918"/>
    <property type="match status" value="1"/>
</dbReference>
<organism evidence="2 3">
    <name type="scientific">Massarina eburnea CBS 473.64</name>
    <dbReference type="NCBI Taxonomy" id="1395130"/>
    <lineage>
        <taxon>Eukaryota</taxon>
        <taxon>Fungi</taxon>
        <taxon>Dikarya</taxon>
        <taxon>Ascomycota</taxon>
        <taxon>Pezizomycotina</taxon>
        <taxon>Dothideomycetes</taxon>
        <taxon>Pleosporomycetidae</taxon>
        <taxon>Pleosporales</taxon>
        <taxon>Massarineae</taxon>
        <taxon>Massarinaceae</taxon>
        <taxon>Massarina</taxon>
    </lineage>
</organism>
<proteinExistence type="predicted"/>
<dbReference type="PANTHER" id="PTHR36223:SF1">
    <property type="entry name" value="TRANSCRIPTION ELONGATION FACTOR EAF N-TERMINAL DOMAIN-CONTAINING PROTEIN"/>
    <property type="match status" value="1"/>
</dbReference>
<dbReference type="PANTHER" id="PTHR36223">
    <property type="entry name" value="BETA-LACTAMASE-TYPE TRANSPEPTIDASE FOLD DOMAIN CONTAINING PROTEIN"/>
    <property type="match status" value="1"/>
</dbReference>
<dbReference type="OrthoDB" id="3364132at2759"/>